<dbReference type="EMBL" id="CYXP01000012">
    <property type="protein sequence ID" value="CUN32633.1"/>
    <property type="molecule type" value="Genomic_DNA"/>
</dbReference>
<evidence type="ECO:0000313" key="11">
    <source>
        <dbReference type="EMBL" id="RHD71450.1"/>
    </source>
</evidence>
<dbReference type="Proteomes" id="UP000095591">
    <property type="component" value="Unassembled WGS sequence"/>
</dbReference>
<dbReference type="RefSeq" id="WP_005855107.1">
    <property type="nucleotide sequence ID" value="NZ_CABMKT010000001.1"/>
</dbReference>
<dbReference type="Pfam" id="PF13102">
    <property type="entry name" value="Phage_int_SAM_5"/>
    <property type="match status" value="1"/>
</dbReference>
<evidence type="ECO:0000313" key="14">
    <source>
        <dbReference type="Proteomes" id="UP000195950"/>
    </source>
</evidence>
<dbReference type="PANTHER" id="PTHR30349:SF64">
    <property type="entry name" value="PROPHAGE INTEGRASE INTD-RELATED"/>
    <property type="match status" value="1"/>
</dbReference>
<dbReference type="CDD" id="cd01185">
    <property type="entry name" value="INTN1_C_like"/>
    <property type="match status" value="1"/>
</dbReference>
<dbReference type="EMBL" id="CYYK01000002">
    <property type="protein sequence ID" value="CUN69987.1"/>
    <property type="molecule type" value="Genomic_DNA"/>
</dbReference>
<evidence type="ECO:0000313" key="16">
    <source>
        <dbReference type="Proteomes" id="UP000441358"/>
    </source>
</evidence>
<name>A0A173Z292_PARDI</name>
<evidence type="ECO:0000256" key="1">
    <source>
        <dbReference type="ARBA" id="ARBA00008857"/>
    </source>
</evidence>
<dbReference type="EMBL" id="QSJN01000017">
    <property type="protein sequence ID" value="RHD71450.1"/>
    <property type="molecule type" value="Genomic_DNA"/>
</dbReference>
<dbReference type="Proteomes" id="UP000441609">
    <property type="component" value="Unassembled WGS sequence"/>
</dbReference>
<evidence type="ECO:0000256" key="2">
    <source>
        <dbReference type="ARBA" id="ARBA00023125"/>
    </source>
</evidence>
<dbReference type="EMBL" id="WKMC01000012">
    <property type="protein sequence ID" value="MRZ51639.1"/>
    <property type="molecule type" value="Genomic_DNA"/>
</dbReference>
<feature type="domain" description="Tyr recombinase" evidence="4">
    <location>
        <begin position="248"/>
        <end position="386"/>
    </location>
</feature>
<dbReference type="EMBL" id="NFJX01000015">
    <property type="protein sequence ID" value="OUP16586.1"/>
    <property type="molecule type" value="Genomic_DNA"/>
</dbReference>
<evidence type="ECO:0000259" key="5">
    <source>
        <dbReference type="Pfam" id="PF13102"/>
    </source>
</evidence>
<evidence type="ECO:0000313" key="17">
    <source>
        <dbReference type="Proteomes" id="UP000441609"/>
    </source>
</evidence>
<evidence type="ECO:0000313" key="6">
    <source>
        <dbReference type="EMBL" id="CUN32633.1"/>
    </source>
</evidence>
<reference evidence="12 13" key="1">
    <citation type="submission" date="2015-09" db="EMBL/GenBank/DDBJ databases">
        <authorList>
            <consortium name="Pathogen Informatics"/>
        </authorList>
    </citation>
    <scope>NUCLEOTIDE SEQUENCE [LARGE SCALE GENOMIC DNA]</scope>
    <source>
        <strain evidence="7 12">2789STDY5608822</strain>
        <strain evidence="6 13">2789STDY5608872</strain>
    </source>
</reference>
<dbReference type="Gene3D" id="1.10.150.130">
    <property type="match status" value="1"/>
</dbReference>
<evidence type="ECO:0000313" key="10">
    <source>
        <dbReference type="EMBL" id="OUP16586.1"/>
    </source>
</evidence>
<dbReference type="InterPro" id="IPR013762">
    <property type="entry name" value="Integrase-like_cat_sf"/>
</dbReference>
<dbReference type="Pfam" id="PF00589">
    <property type="entry name" value="Phage_integrase"/>
    <property type="match status" value="1"/>
</dbReference>
<protein>
    <submittedName>
        <fullName evidence="10 11">Integrase</fullName>
    </submittedName>
    <submittedName>
        <fullName evidence="6">Site-specific tyrosine recombinase XerD</fullName>
    </submittedName>
    <submittedName>
        <fullName evidence="8">Tyrosine-type recombinase/integrase</fullName>
    </submittedName>
</protein>
<dbReference type="OrthoDB" id="5326076at2"/>
<dbReference type="Proteomes" id="UP000195950">
    <property type="component" value="Unassembled WGS sequence"/>
</dbReference>
<evidence type="ECO:0000313" key="15">
    <source>
        <dbReference type="Proteomes" id="UP000284660"/>
    </source>
</evidence>
<dbReference type="Proteomes" id="UP000284660">
    <property type="component" value="Unassembled WGS sequence"/>
</dbReference>
<dbReference type="GO" id="GO:0015074">
    <property type="term" value="P:DNA integration"/>
    <property type="evidence" value="ECO:0007669"/>
    <property type="project" value="InterPro"/>
</dbReference>
<dbReference type="Gene3D" id="1.10.443.10">
    <property type="entry name" value="Intergrase catalytic core"/>
    <property type="match status" value="1"/>
</dbReference>
<dbReference type="InterPro" id="IPR050090">
    <property type="entry name" value="Tyrosine_recombinase_XerCD"/>
</dbReference>
<proteinExistence type="inferred from homology"/>
<evidence type="ECO:0000313" key="9">
    <source>
        <dbReference type="EMBL" id="MSB75865.1"/>
    </source>
</evidence>
<comment type="similarity">
    <text evidence="1">Belongs to the 'phage' integrase family.</text>
</comment>
<dbReference type="PANTHER" id="PTHR30349">
    <property type="entry name" value="PHAGE INTEGRASE-RELATED"/>
    <property type="match status" value="1"/>
</dbReference>
<dbReference type="AlphaFoldDB" id="A0A173Z292"/>
<dbReference type="InterPro" id="IPR002104">
    <property type="entry name" value="Integrase_catalytic"/>
</dbReference>
<sequence length="407" mass="46688">MATIKVKFRPSTVRGKAGVVCYQLCHRQENRQITTDMRIFPHWWNGEKRELVVTPDNEKTIFSYQKRINADLVAIRKIIRELDAVGDEYTLSDVIRRFRSPKTETGMLDYLRKEIGLLHDSGQFSTSRNYLRTLNSFSSFLENCDIPLTALDSDTACKYEKWLWGRRVSKNSSSFYMRILRAAYNKAVQEQLVEQAFPFHEVYTGIAKTSKRAVSEKTILKLQRLDLSYSSALALSRDLFVFSYSTRGMAFVDMAYLKKENIGKGVITYCRHKTGQNLTLRIEPCIEAILRRYLSDSSKTPYVFPIITDENPDRAYLQYQTGLNYHNQKLKRLGKLIGETLPLSSYTPRHSWATAARNHNIPVAVISAGMGHTSEKTTLIYLDSLDNSLIDNANNGILKDLNSTVSW</sequence>
<reference evidence="11 15" key="4">
    <citation type="submission" date="2018-08" db="EMBL/GenBank/DDBJ databases">
        <title>A genome reference for cultivated species of the human gut microbiota.</title>
        <authorList>
            <person name="Zou Y."/>
            <person name="Xue W."/>
            <person name="Luo G."/>
        </authorList>
    </citation>
    <scope>NUCLEOTIDE SEQUENCE [LARGE SCALE GENOMIC DNA]</scope>
    <source>
        <strain evidence="11 15">AM30-4</strain>
    </source>
</reference>
<dbReference type="GO" id="GO:0006310">
    <property type="term" value="P:DNA recombination"/>
    <property type="evidence" value="ECO:0007669"/>
    <property type="project" value="UniProtKB-KW"/>
</dbReference>
<dbReference type="Proteomes" id="UP000095455">
    <property type="component" value="Unassembled WGS sequence"/>
</dbReference>
<reference evidence="14" key="2">
    <citation type="submission" date="2017-04" db="EMBL/GenBank/DDBJ databases">
        <title>Function of individual gut microbiota members based on whole genome sequencing of pure cultures obtained from chicken caecum.</title>
        <authorList>
            <person name="Medvecky M."/>
            <person name="Cejkova D."/>
            <person name="Polansky O."/>
            <person name="Karasova D."/>
            <person name="Kubasova T."/>
            <person name="Cizek A."/>
            <person name="Rychlik I."/>
        </authorList>
    </citation>
    <scope>NUCLEOTIDE SEQUENCE [LARGE SCALE GENOMIC DNA]</scope>
    <source>
        <strain evidence="14">An199</strain>
    </source>
</reference>
<organism evidence="8 16">
    <name type="scientific">Parabacteroides distasonis</name>
    <dbReference type="NCBI Taxonomy" id="823"/>
    <lineage>
        <taxon>Bacteria</taxon>
        <taxon>Pseudomonadati</taxon>
        <taxon>Bacteroidota</taxon>
        <taxon>Bacteroidia</taxon>
        <taxon>Bacteroidales</taxon>
        <taxon>Tannerellaceae</taxon>
        <taxon>Parabacteroides</taxon>
    </lineage>
</organism>
<evidence type="ECO:0000313" key="12">
    <source>
        <dbReference type="Proteomes" id="UP000095455"/>
    </source>
</evidence>
<evidence type="ECO:0000313" key="13">
    <source>
        <dbReference type="Proteomes" id="UP000095591"/>
    </source>
</evidence>
<dbReference type="InterPro" id="IPR010998">
    <property type="entry name" value="Integrase_recombinase_N"/>
</dbReference>
<dbReference type="OMA" id="NTISAYM"/>
<feature type="domain" description="Phage integrase SAM-like" evidence="5">
    <location>
        <begin position="108"/>
        <end position="195"/>
    </location>
</feature>
<dbReference type="EMBL" id="WKMO01000036">
    <property type="protein sequence ID" value="MSB75865.1"/>
    <property type="molecule type" value="Genomic_DNA"/>
</dbReference>
<evidence type="ECO:0000259" key="4">
    <source>
        <dbReference type="Pfam" id="PF00589"/>
    </source>
</evidence>
<dbReference type="InterPro" id="IPR025269">
    <property type="entry name" value="SAM-like_dom"/>
</dbReference>
<keyword evidence="3" id="KW-0233">DNA recombination</keyword>
<dbReference type="Proteomes" id="UP000441358">
    <property type="component" value="Unassembled WGS sequence"/>
</dbReference>
<dbReference type="GO" id="GO:0003677">
    <property type="term" value="F:DNA binding"/>
    <property type="evidence" value="ECO:0007669"/>
    <property type="project" value="UniProtKB-KW"/>
</dbReference>
<accession>A0A173Z292</accession>
<dbReference type="InterPro" id="IPR011010">
    <property type="entry name" value="DNA_brk_join_enz"/>
</dbReference>
<evidence type="ECO:0000256" key="3">
    <source>
        <dbReference type="ARBA" id="ARBA00023172"/>
    </source>
</evidence>
<evidence type="ECO:0000313" key="7">
    <source>
        <dbReference type="EMBL" id="CUN69987.1"/>
    </source>
</evidence>
<keyword evidence="2" id="KW-0238">DNA-binding</keyword>
<gene>
    <name evidence="10" type="ORF">B5F32_15490</name>
    <name evidence="11" type="ORF">DW782_19320</name>
    <name evidence="7" type="ORF">ERS852380_00875</name>
    <name evidence="6" type="ORF">ERS852429_04093</name>
    <name evidence="8" type="ORF">GKD66_15665</name>
    <name evidence="9" type="ORF">GKD70_21630</name>
</gene>
<evidence type="ECO:0000313" key="8">
    <source>
        <dbReference type="EMBL" id="MRZ51639.1"/>
    </source>
</evidence>
<reference evidence="10" key="3">
    <citation type="journal article" date="2018" name="BMC Genomics">
        <title>Whole genome sequencing and function prediction of 133 gut anaerobes isolated from chicken caecum in pure cultures.</title>
        <authorList>
            <person name="Medvecky M."/>
            <person name="Cejkova D."/>
            <person name="Polansky O."/>
            <person name="Karasova D."/>
            <person name="Kubasova T."/>
            <person name="Cizek A."/>
            <person name="Rychlik I."/>
        </authorList>
    </citation>
    <scope>NUCLEOTIDE SEQUENCE</scope>
    <source>
        <strain evidence="10">An199</strain>
    </source>
</reference>
<reference evidence="16 17" key="5">
    <citation type="journal article" date="2019" name="Nat. Med.">
        <title>A library of human gut bacterial isolates paired with longitudinal multiomics data enables mechanistic microbiome research.</title>
        <authorList>
            <person name="Poyet M."/>
            <person name="Groussin M."/>
            <person name="Gibbons S.M."/>
            <person name="Avila-Pacheco J."/>
            <person name="Jiang X."/>
            <person name="Kearney S.M."/>
            <person name="Perrotta A.R."/>
            <person name="Berdy B."/>
            <person name="Zhao S."/>
            <person name="Lieberman T.D."/>
            <person name="Swanson P.K."/>
            <person name="Smith M."/>
            <person name="Roesemann S."/>
            <person name="Alexander J.E."/>
            <person name="Rich S.A."/>
            <person name="Livny J."/>
            <person name="Vlamakis H."/>
            <person name="Clish C."/>
            <person name="Bullock K."/>
            <person name="Deik A."/>
            <person name="Scott J."/>
            <person name="Pierce K.A."/>
            <person name="Xavier R.J."/>
            <person name="Alm E.J."/>
        </authorList>
    </citation>
    <scope>NUCLEOTIDE SEQUENCE [LARGE SCALE GENOMIC DNA]</scope>
    <source>
        <strain evidence="9 17">BIOML-A20</strain>
        <strain evidence="8 16">BIOML-A32</strain>
    </source>
</reference>
<dbReference type="SUPFAM" id="SSF56349">
    <property type="entry name" value="DNA breaking-rejoining enzymes"/>
    <property type="match status" value="1"/>
</dbReference>